<sequence>MTGLRRRMVLLTVLLSAVALTAVAALTFTSMRSFLLQRTDEQLNLVRLPIGAKLAGEPIKEPPRGVQHTLVNVYGVLRGPDGRFGPETRFGTGVSTVDKPVLADLPAIGQAKSVEGYAGVRYRIAAYEALQGLEGTLYVAMPLTEVDATLDRLFVLVVVITAAVLLALLVFALSLVRIGLRPLDEMEATATAIASGEYHRRIAYVDKTTEVGRLGLALNTMLGRIEDAFAQRSRSEQRLRTFVADASHELRTPLTSILGYAQMFHRGAAADPEDLRTVMRRIEGESSRMTRLVEDLLVLARLDEGRPPRRAEIDVAALCRDAVLDASAHEPGRVITGPGEAPVLVDADADQLRQVLANLLRNALTHTPPGTPVEVVLTRSGEEVTIDVVDHGPGIPAEHHEQVFDRFFRVAAGRERDSGGAGLGLSIVAAVVRAHGGRIGVLDTPGGGATFRLVLSGEP</sequence>
<dbReference type="Pfam" id="PF00672">
    <property type="entry name" value="HAMP"/>
    <property type="match status" value="1"/>
</dbReference>
<dbReference type="SUPFAM" id="SSF47384">
    <property type="entry name" value="Homodimeric domain of signal transducing histidine kinase"/>
    <property type="match status" value="1"/>
</dbReference>
<keyword evidence="10 11" id="KW-0472">Membrane</keyword>
<keyword evidence="7 14" id="KW-0418">Kinase</keyword>
<feature type="transmembrane region" description="Helical" evidence="11">
    <location>
        <begin position="153"/>
        <end position="176"/>
    </location>
</feature>
<keyword evidence="6 11" id="KW-0812">Transmembrane</keyword>
<keyword evidence="9" id="KW-0902">Two-component regulatory system</keyword>
<dbReference type="CDD" id="cd06225">
    <property type="entry name" value="HAMP"/>
    <property type="match status" value="1"/>
</dbReference>
<dbReference type="InterPro" id="IPR036097">
    <property type="entry name" value="HisK_dim/P_sf"/>
</dbReference>
<accession>A0ABP7T7Y3</accession>
<evidence type="ECO:0000256" key="2">
    <source>
        <dbReference type="ARBA" id="ARBA00004236"/>
    </source>
</evidence>
<dbReference type="PRINTS" id="PR00344">
    <property type="entry name" value="BCTRLSENSOR"/>
</dbReference>
<comment type="caution">
    <text evidence="14">The sequence shown here is derived from an EMBL/GenBank/DDBJ whole genome shotgun (WGS) entry which is preliminary data.</text>
</comment>
<evidence type="ECO:0000259" key="12">
    <source>
        <dbReference type="PROSITE" id="PS50109"/>
    </source>
</evidence>
<organism evidence="14 15">
    <name type="scientific">Allokutzneria multivorans</name>
    <dbReference type="NCBI Taxonomy" id="1142134"/>
    <lineage>
        <taxon>Bacteria</taxon>
        <taxon>Bacillati</taxon>
        <taxon>Actinomycetota</taxon>
        <taxon>Actinomycetes</taxon>
        <taxon>Pseudonocardiales</taxon>
        <taxon>Pseudonocardiaceae</taxon>
        <taxon>Allokutzneria</taxon>
    </lineage>
</organism>
<evidence type="ECO:0000256" key="7">
    <source>
        <dbReference type="ARBA" id="ARBA00022777"/>
    </source>
</evidence>
<dbReference type="InterPro" id="IPR003661">
    <property type="entry name" value="HisK_dim/P_dom"/>
</dbReference>
<dbReference type="PROSITE" id="PS50109">
    <property type="entry name" value="HIS_KIN"/>
    <property type="match status" value="1"/>
</dbReference>
<evidence type="ECO:0000256" key="4">
    <source>
        <dbReference type="ARBA" id="ARBA00022553"/>
    </source>
</evidence>
<dbReference type="PANTHER" id="PTHR45436">
    <property type="entry name" value="SENSOR HISTIDINE KINASE YKOH"/>
    <property type="match status" value="1"/>
</dbReference>
<evidence type="ECO:0000256" key="5">
    <source>
        <dbReference type="ARBA" id="ARBA00022679"/>
    </source>
</evidence>
<dbReference type="SMART" id="SM00304">
    <property type="entry name" value="HAMP"/>
    <property type="match status" value="1"/>
</dbReference>
<dbReference type="InterPro" id="IPR004358">
    <property type="entry name" value="Sig_transdc_His_kin-like_C"/>
</dbReference>
<feature type="domain" description="Histidine kinase" evidence="12">
    <location>
        <begin position="245"/>
        <end position="459"/>
    </location>
</feature>
<dbReference type="SUPFAM" id="SSF55874">
    <property type="entry name" value="ATPase domain of HSP90 chaperone/DNA topoisomerase II/histidine kinase"/>
    <property type="match status" value="1"/>
</dbReference>
<name>A0ABP7T7Y3_9PSEU</name>
<evidence type="ECO:0000256" key="9">
    <source>
        <dbReference type="ARBA" id="ARBA00023012"/>
    </source>
</evidence>
<dbReference type="EMBL" id="BAABAL010000018">
    <property type="protein sequence ID" value="GAA4022374.1"/>
    <property type="molecule type" value="Genomic_DNA"/>
</dbReference>
<dbReference type="Pfam" id="PF02518">
    <property type="entry name" value="HATPase_c"/>
    <property type="match status" value="1"/>
</dbReference>
<comment type="catalytic activity">
    <reaction evidence="1">
        <text>ATP + protein L-histidine = ADP + protein N-phospho-L-histidine.</text>
        <dbReference type="EC" id="2.7.13.3"/>
    </reaction>
</comment>
<dbReference type="Gene3D" id="3.30.565.10">
    <property type="entry name" value="Histidine kinase-like ATPase, C-terminal domain"/>
    <property type="match status" value="1"/>
</dbReference>
<evidence type="ECO:0000256" key="8">
    <source>
        <dbReference type="ARBA" id="ARBA00022989"/>
    </source>
</evidence>
<evidence type="ECO:0000256" key="1">
    <source>
        <dbReference type="ARBA" id="ARBA00000085"/>
    </source>
</evidence>
<evidence type="ECO:0000259" key="13">
    <source>
        <dbReference type="PROSITE" id="PS50885"/>
    </source>
</evidence>
<dbReference type="PANTHER" id="PTHR45436:SF5">
    <property type="entry name" value="SENSOR HISTIDINE KINASE TRCS"/>
    <property type="match status" value="1"/>
</dbReference>
<dbReference type="Gene3D" id="1.10.287.130">
    <property type="match status" value="1"/>
</dbReference>
<dbReference type="Gene3D" id="6.10.340.10">
    <property type="match status" value="1"/>
</dbReference>
<dbReference type="InterPro" id="IPR050428">
    <property type="entry name" value="TCS_sensor_his_kinase"/>
</dbReference>
<evidence type="ECO:0000313" key="14">
    <source>
        <dbReference type="EMBL" id="GAA4022374.1"/>
    </source>
</evidence>
<keyword evidence="8 11" id="KW-1133">Transmembrane helix</keyword>
<gene>
    <name evidence="14" type="ORF">GCM10022247_53250</name>
</gene>
<dbReference type="CDD" id="cd00075">
    <property type="entry name" value="HATPase"/>
    <property type="match status" value="1"/>
</dbReference>
<comment type="subcellular location">
    <subcellularLocation>
        <location evidence="2">Cell membrane</location>
    </subcellularLocation>
</comment>
<evidence type="ECO:0000313" key="15">
    <source>
        <dbReference type="Proteomes" id="UP001501747"/>
    </source>
</evidence>
<keyword evidence="5" id="KW-0808">Transferase</keyword>
<dbReference type="InterPro" id="IPR036890">
    <property type="entry name" value="HATPase_C_sf"/>
</dbReference>
<dbReference type="Proteomes" id="UP001501747">
    <property type="component" value="Unassembled WGS sequence"/>
</dbReference>
<dbReference type="InterPro" id="IPR005467">
    <property type="entry name" value="His_kinase_dom"/>
</dbReference>
<reference evidence="15" key="1">
    <citation type="journal article" date="2019" name="Int. J. Syst. Evol. Microbiol.">
        <title>The Global Catalogue of Microorganisms (GCM) 10K type strain sequencing project: providing services to taxonomists for standard genome sequencing and annotation.</title>
        <authorList>
            <consortium name="The Broad Institute Genomics Platform"/>
            <consortium name="The Broad Institute Genome Sequencing Center for Infectious Disease"/>
            <person name="Wu L."/>
            <person name="Ma J."/>
        </authorList>
    </citation>
    <scope>NUCLEOTIDE SEQUENCE [LARGE SCALE GENOMIC DNA]</scope>
    <source>
        <strain evidence="15">JCM 17342</strain>
    </source>
</reference>
<dbReference type="SUPFAM" id="SSF158472">
    <property type="entry name" value="HAMP domain-like"/>
    <property type="match status" value="1"/>
</dbReference>
<proteinExistence type="predicted"/>
<keyword evidence="15" id="KW-1185">Reference proteome</keyword>
<evidence type="ECO:0000256" key="11">
    <source>
        <dbReference type="SAM" id="Phobius"/>
    </source>
</evidence>
<feature type="domain" description="HAMP" evidence="13">
    <location>
        <begin position="177"/>
        <end position="230"/>
    </location>
</feature>
<keyword evidence="4" id="KW-0597">Phosphoprotein</keyword>
<dbReference type="InterPro" id="IPR003660">
    <property type="entry name" value="HAMP_dom"/>
</dbReference>
<dbReference type="SMART" id="SM00388">
    <property type="entry name" value="HisKA"/>
    <property type="match status" value="1"/>
</dbReference>
<dbReference type="PROSITE" id="PS50885">
    <property type="entry name" value="HAMP"/>
    <property type="match status" value="1"/>
</dbReference>
<protein>
    <recommendedName>
        <fullName evidence="3">histidine kinase</fullName>
        <ecNumber evidence="3">2.7.13.3</ecNumber>
    </recommendedName>
</protein>
<evidence type="ECO:0000256" key="6">
    <source>
        <dbReference type="ARBA" id="ARBA00022692"/>
    </source>
</evidence>
<evidence type="ECO:0000256" key="10">
    <source>
        <dbReference type="ARBA" id="ARBA00023136"/>
    </source>
</evidence>
<dbReference type="GO" id="GO:0016301">
    <property type="term" value="F:kinase activity"/>
    <property type="evidence" value="ECO:0007669"/>
    <property type="project" value="UniProtKB-KW"/>
</dbReference>
<evidence type="ECO:0000256" key="3">
    <source>
        <dbReference type="ARBA" id="ARBA00012438"/>
    </source>
</evidence>
<dbReference type="Pfam" id="PF00512">
    <property type="entry name" value="HisKA"/>
    <property type="match status" value="1"/>
</dbReference>
<dbReference type="InterPro" id="IPR003594">
    <property type="entry name" value="HATPase_dom"/>
</dbReference>
<dbReference type="RefSeq" id="WP_344880134.1">
    <property type="nucleotide sequence ID" value="NZ_BAABAL010000018.1"/>
</dbReference>
<dbReference type="EC" id="2.7.13.3" evidence="3"/>
<dbReference type="CDD" id="cd00082">
    <property type="entry name" value="HisKA"/>
    <property type="match status" value="1"/>
</dbReference>
<dbReference type="SMART" id="SM00387">
    <property type="entry name" value="HATPase_c"/>
    <property type="match status" value="1"/>
</dbReference>